<name>A0A645DF51_9ZZZZ</name>
<reference evidence="2" key="1">
    <citation type="submission" date="2019-08" db="EMBL/GenBank/DDBJ databases">
        <authorList>
            <person name="Kucharzyk K."/>
            <person name="Murdoch R.W."/>
            <person name="Higgins S."/>
            <person name="Loffler F."/>
        </authorList>
    </citation>
    <scope>NUCLEOTIDE SEQUENCE</scope>
</reference>
<gene>
    <name evidence="2" type="ORF">SDC9_135211</name>
</gene>
<protein>
    <submittedName>
        <fullName evidence="2">Uncharacterized protein</fullName>
    </submittedName>
</protein>
<evidence type="ECO:0000313" key="2">
    <source>
        <dbReference type="EMBL" id="MPM88110.1"/>
    </source>
</evidence>
<dbReference type="AlphaFoldDB" id="A0A645DF51"/>
<feature type="region of interest" description="Disordered" evidence="1">
    <location>
        <begin position="30"/>
        <end position="76"/>
    </location>
</feature>
<organism evidence="2">
    <name type="scientific">bioreactor metagenome</name>
    <dbReference type="NCBI Taxonomy" id="1076179"/>
    <lineage>
        <taxon>unclassified sequences</taxon>
        <taxon>metagenomes</taxon>
        <taxon>ecological metagenomes</taxon>
    </lineage>
</organism>
<proteinExistence type="predicted"/>
<feature type="compositionally biased region" description="Basic and acidic residues" evidence="1">
    <location>
        <begin position="31"/>
        <end position="47"/>
    </location>
</feature>
<evidence type="ECO:0000256" key="1">
    <source>
        <dbReference type="SAM" id="MobiDB-lite"/>
    </source>
</evidence>
<comment type="caution">
    <text evidence="2">The sequence shown here is derived from an EMBL/GenBank/DDBJ whole genome shotgun (WGS) entry which is preliminary data.</text>
</comment>
<accession>A0A645DF51</accession>
<dbReference type="EMBL" id="VSSQ01035790">
    <property type="protein sequence ID" value="MPM88110.1"/>
    <property type="molecule type" value="Genomic_DNA"/>
</dbReference>
<sequence length="101" mass="10783">MSVIMANTGGLCNVSEQSSTHSVPLLFLHQAHQEGDDGHDQEDKKQDLGNAYGAGRDTAETENCSDQGNHQKDNGVVQHGFLLSNAGRQALPCGHVLTVEN</sequence>